<evidence type="ECO:0000256" key="9">
    <source>
        <dbReference type="SAM" id="Phobius"/>
    </source>
</evidence>
<feature type="compositionally biased region" description="Basic and acidic residues" evidence="8">
    <location>
        <begin position="373"/>
        <end position="383"/>
    </location>
</feature>
<feature type="transmembrane region" description="Helical" evidence="9">
    <location>
        <begin position="163"/>
        <end position="183"/>
    </location>
</feature>
<dbReference type="EMBL" id="CM010715">
    <property type="protein sequence ID" value="RZC44404.1"/>
    <property type="molecule type" value="Genomic_DNA"/>
</dbReference>
<evidence type="ECO:0000313" key="10">
    <source>
        <dbReference type="EMBL" id="RZC44404.1"/>
    </source>
</evidence>
<dbReference type="Proteomes" id="UP000316621">
    <property type="component" value="Chromosome 1"/>
</dbReference>
<dbReference type="AlphaFoldDB" id="A0A4Y7I6G5"/>
<evidence type="ECO:0000256" key="3">
    <source>
        <dbReference type="ARBA" id="ARBA00022692"/>
    </source>
</evidence>
<accession>A0A4Y7I6G5</accession>
<dbReference type="PANTHER" id="PTHR31587:SF4">
    <property type="entry name" value="TRANSMEMBRANE PROTEIN (DUF2215)"/>
    <property type="match status" value="1"/>
</dbReference>
<dbReference type="Gramene" id="RZC44404">
    <property type="protein sequence ID" value="RZC44404"/>
    <property type="gene ID" value="C5167_037350"/>
</dbReference>
<feature type="transmembrane region" description="Helical" evidence="9">
    <location>
        <begin position="189"/>
        <end position="208"/>
    </location>
</feature>
<dbReference type="GO" id="GO:0005637">
    <property type="term" value="C:nuclear inner membrane"/>
    <property type="evidence" value="ECO:0007669"/>
    <property type="project" value="UniProtKB-SubCell"/>
</dbReference>
<dbReference type="PANTHER" id="PTHR31587">
    <property type="entry name" value="TRANSMEMBRANE PROTEIN (DUF2215)"/>
    <property type="match status" value="1"/>
</dbReference>
<keyword evidence="11" id="KW-1185">Reference proteome</keyword>
<protein>
    <submittedName>
        <fullName evidence="10">Uncharacterized protein</fullName>
    </submittedName>
</protein>
<comment type="similarity">
    <text evidence="2">Belongs to the NEMP family.</text>
</comment>
<name>A0A4Y7I6G5_PAPSO</name>
<organism evidence="10 11">
    <name type="scientific">Papaver somniferum</name>
    <name type="common">Opium poppy</name>
    <dbReference type="NCBI Taxonomy" id="3469"/>
    <lineage>
        <taxon>Eukaryota</taxon>
        <taxon>Viridiplantae</taxon>
        <taxon>Streptophyta</taxon>
        <taxon>Embryophyta</taxon>
        <taxon>Tracheophyta</taxon>
        <taxon>Spermatophyta</taxon>
        <taxon>Magnoliopsida</taxon>
        <taxon>Ranunculales</taxon>
        <taxon>Papaveraceae</taxon>
        <taxon>Papaveroideae</taxon>
        <taxon>Papaver</taxon>
    </lineage>
</organism>
<dbReference type="OrthoDB" id="1890267at2759"/>
<evidence type="ECO:0000256" key="5">
    <source>
        <dbReference type="ARBA" id="ARBA00022989"/>
    </source>
</evidence>
<evidence type="ECO:0000256" key="4">
    <source>
        <dbReference type="ARBA" id="ARBA00022729"/>
    </source>
</evidence>
<dbReference type="InterPro" id="IPR019358">
    <property type="entry name" value="NEMP_fam"/>
</dbReference>
<evidence type="ECO:0000256" key="2">
    <source>
        <dbReference type="ARBA" id="ARBA00005748"/>
    </source>
</evidence>
<evidence type="ECO:0000256" key="8">
    <source>
        <dbReference type="SAM" id="MobiDB-lite"/>
    </source>
</evidence>
<feature type="transmembrane region" description="Helical" evidence="9">
    <location>
        <begin position="320"/>
        <end position="341"/>
    </location>
</feature>
<feature type="transmembrane region" description="Helical" evidence="9">
    <location>
        <begin position="12"/>
        <end position="31"/>
    </location>
</feature>
<keyword evidence="3 9" id="KW-0812">Transmembrane</keyword>
<evidence type="ECO:0000256" key="7">
    <source>
        <dbReference type="ARBA" id="ARBA00023242"/>
    </source>
</evidence>
<comment type="subcellular location">
    <subcellularLocation>
        <location evidence="1">Nucleus inner membrane</location>
        <topology evidence="1">Multi-pass membrane protein</topology>
        <orientation evidence="1">Nucleoplasmic side</orientation>
    </subcellularLocation>
</comment>
<proteinExistence type="inferred from homology"/>
<dbReference type="OMA" id="CTRVHIR"/>
<feature type="compositionally biased region" description="Polar residues" evidence="8">
    <location>
        <begin position="399"/>
        <end position="417"/>
    </location>
</feature>
<feature type="transmembrane region" description="Helical" evidence="9">
    <location>
        <begin position="261"/>
        <end position="281"/>
    </location>
</feature>
<gene>
    <name evidence="10" type="ORF">C5167_037350</name>
</gene>
<keyword evidence="4" id="KW-0732">Signal</keyword>
<keyword evidence="5 9" id="KW-1133">Transmembrane helix</keyword>
<keyword evidence="7" id="KW-0539">Nucleus</keyword>
<evidence type="ECO:0000256" key="6">
    <source>
        <dbReference type="ARBA" id="ARBA00023136"/>
    </source>
</evidence>
<evidence type="ECO:0000256" key="1">
    <source>
        <dbReference type="ARBA" id="ARBA00004575"/>
    </source>
</evidence>
<dbReference type="Pfam" id="PF10225">
    <property type="entry name" value="NEMP"/>
    <property type="match status" value="1"/>
</dbReference>
<feature type="transmembrane region" description="Helical" evidence="9">
    <location>
        <begin position="293"/>
        <end position="314"/>
    </location>
</feature>
<reference evidence="10 11" key="1">
    <citation type="journal article" date="2018" name="Science">
        <title>The opium poppy genome and morphinan production.</title>
        <authorList>
            <person name="Guo L."/>
            <person name="Winzer T."/>
            <person name="Yang X."/>
            <person name="Li Y."/>
            <person name="Ning Z."/>
            <person name="He Z."/>
            <person name="Teodor R."/>
            <person name="Lu Y."/>
            <person name="Bowser T.A."/>
            <person name="Graham I.A."/>
            <person name="Ye K."/>
        </authorList>
    </citation>
    <scope>NUCLEOTIDE SEQUENCE [LARGE SCALE GENOMIC DNA]</scope>
    <source>
        <strain evidence="11">cv. HN1</strain>
        <tissue evidence="10">Leaves</tissue>
    </source>
</reference>
<feature type="transmembrane region" description="Helical" evidence="9">
    <location>
        <begin position="220"/>
        <end position="241"/>
    </location>
</feature>
<feature type="region of interest" description="Disordered" evidence="8">
    <location>
        <begin position="371"/>
        <end position="417"/>
    </location>
</feature>
<evidence type="ECO:0000313" key="11">
    <source>
        <dbReference type="Proteomes" id="UP000316621"/>
    </source>
</evidence>
<sequence>MENSKSQRFSTLLVPVIFLLLISYSIIVSAADDLSIDVAQPTTLKLSSGLTLEKSPGTKPSMAVVGERVNISGVSRLKNLKKYANTVKVKVILVDSSRPNAIEVCFHSNTSLGVGMCNRSHWEKLVKGVWIRSMSPYDNKLLDIRMPGKSLANVEVSVEEEFFLYRIIFLVLGLILLTLAPTLSQSLTFYYGGAMTMGIILVVLMVLFQGMRLLPSGRKSSFAIFVYSCLVGMGSMLLGYLPGVLKSVLVEIGVSEDMYNPLGTVLLVCLLLAGAWLGFWVVRKLVLTEEGSIDSSVAVFVAWAIRLVSAVMISQSSMDLLLAAEACISWMLISFILGKIATLRSLQRMLKHLFRTAKSNHKRYQIQDYSASEDYHEKSEDHTSRRRRTSLNLSPSSPAAVNQTRITKTPQSSQLSDSGTYFSTFHRVPDRKKFSKEEYERFTKDSTRKALESLVASPDFSEWAVANAERITLTPTKDQAGSSERRPRWLGLF</sequence>
<keyword evidence="6 9" id="KW-0472">Membrane</keyword>